<dbReference type="InterPro" id="IPR000323">
    <property type="entry name" value="Cu2_ascorb_mOase_N"/>
</dbReference>
<dbReference type="InterPro" id="IPR028460">
    <property type="entry name" value="Tbh/DBH"/>
</dbReference>
<keyword evidence="4" id="KW-0812">Transmembrane</keyword>
<dbReference type="PRINTS" id="PR00767">
    <property type="entry name" value="DBMONOXGNASE"/>
</dbReference>
<feature type="chain" id="PRO_5046806456" description="DOMON domain-containing protein" evidence="5">
    <location>
        <begin position="27"/>
        <end position="645"/>
    </location>
</feature>
<dbReference type="EMBL" id="CAXLJM020000034">
    <property type="protein sequence ID" value="CAL8102618.1"/>
    <property type="molecule type" value="Genomic_DNA"/>
</dbReference>
<dbReference type="Pfam" id="PF03351">
    <property type="entry name" value="DOMON"/>
    <property type="match status" value="1"/>
</dbReference>
<gene>
    <name evidence="7" type="ORF">ODALV1_LOCUS11199</name>
</gene>
<dbReference type="PANTHER" id="PTHR10157:SF23">
    <property type="entry name" value="MOXD1 HOMOLOG 1"/>
    <property type="match status" value="1"/>
</dbReference>
<comment type="caution">
    <text evidence="7">The sequence shown here is derived from an EMBL/GenBank/DDBJ whole genome shotgun (WGS) entry which is preliminary data.</text>
</comment>
<proteinExistence type="inferred from homology"/>
<dbReference type="InterPro" id="IPR036939">
    <property type="entry name" value="Cu2_ascorb_mOase_N_sf"/>
</dbReference>
<feature type="domain" description="DOMON" evidence="6">
    <location>
        <begin position="48"/>
        <end position="164"/>
    </location>
</feature>
<evidence type="ECO:0000313" key="8">
    <source>
        <dbReference type="Proteomes" id="UP001642540"/>
    </source>
</evidence>
<dbReference type="Proteomes" id="UP001642540">
    <property type="component" value="Unassembled WGS sequence"/>
</dbReference>
<dbReference type="InterPro" id="IPR005018">
    <property type="entry name" value="DOMON_domain"/>
</dbReference>
<evidence type="ECO:0000259" key="6">
    <source>
        <dbReference type="PROSITE" id="PS50836"/>
    </source>
</evidence>
<dbReference type="Pfam" id="PF03712">
    <property type="entry name" value="Cu2_monoox_C"/>
    <property type="match status" value="1"/>
</dbReference>
<dbReference type="Gene3D" id="2.60.120.310">
    <property type="entry name" value="Copper type II, ascorbate-dependent monooxygenase, N-terminal domain"/>
    <property type="match status" value="1"/>
</dbReference>
<sequence>MYKKFIKYILLCMCMCLNSLSSIASGATFLHNDELQLKAIGESLDPSGSYILSWEVDLKKQRITFEAEVATLGYIGLGISPNGNMAGADLFIGGVYKNGTKYGYDMHARDTTMPIQDNQSDWTLIDASENESKTYLKFTRLLNTCDDNDYPISNDTVRIIWSIGETDDITYHKGNRGTKSLNLLMPNNDNFNPDDYLKWDLETEIEMPSEDTTYWCSFKKAPELNSTHHIIAFEPILTNELAMNYTHHFIIYKCTPPKGQNEEDFFGPHLNHPGENCYLPDDQQSLPIKYCMSQYVYVWSKGGKRMIFPEGVGYPFPEKVGESNYYLLEIHYDNPEKLPGLTFKTGGRVLYTDKPIETDAELLTVSHDVSIAMTIPPNQTEFIVAGHCSPQCTEAGLSDGGINIFNSLLHSHLSGRKLKVRHFRDDVELPWLDFDNQYDFNFQQNKPLRDAVRVLPGDQLTVECTYSTTWNNHKAVIGGLSTREEMCMAFLWYYPKQKLDYCGSYYPNDVLHEMGVINYTVSKPSVGGLPIYTILEPKDLAGEYVESLSTKFKWNETFVREIERRRRYSTHHSGCLYKLQGRGDVISVQYPYDFMKYGPEDVCKREVVKPAGNNSSSFVVVHTSLIFMIIMLIFVTKSDLQAIQI</sequence>
<keyword evidence="8" id="KW-1185">Reference proteome</keyword>
<feature type="transmembrane region" description="Helical" evidence="4">
    <location>
        <begin position="617"/>
        <end position="635"/>
    </location>
</feature>
<evidence type="ECO:0000256" key="3">
    <source>
        <dbReference type="ARBA" id="ARBA00023180"/>
    </source>
</evidence>
<dbReference type="SMART" id="SM00664">
    <property type="entry name" value="DoH"/>
    <property type="match status" value="1"/>
</dbReference>
<feature type="signal peptide" evidence="5">
    <location>
        <begin position="1"/>
        <end position="26"/>
    </location>
</feature>
<reference evidence="7 8" key="1">
    <citation type="submission" date="2024-08" db="EMBL/GenBank/DDBJ databases">
        <authorList>
            <person name="Cucini C."/>
            <person name="Frati F."/>
        </authorList>
    </citation>
    <scope>NUCLEOTIDE SEQUENCE [LARGE SCALE GENOMIC DNA]</scope>
</reference>
<dbReference type="InterPro" id="IPR045266">
    <property type="entry name" value="DOH_DOMON"/>
</dbReference>
<name>A0ABP1QK95_9HEXA</name>
<evidence type="ECO:0000256" key="1">
    <source>
        <dbReference type="ARBA" id="ARBA00010676"/>
    </source>
</evidence>
<evidence type="ECO:0000256" key="5">
    <source>
        <dbReference type="SAM" id="SignalP"/>
    </source>
</evidence>
<dbReference type="Pfam" id="PF01082">
    <property type="entry name" value="Cu2_monooxygen"/>
    <property type="match status" value="1"/>
</dbReference>
<dbReference type="InterPro" id="IPR000945">
    <property type="entry name" value="DBH-like"/>
</dbReference>
<protein>
    <recommendedName>
        <fullName evidence="6">DOMON domain-containing protein</fullName>
    </recommendedName>
</protein>
<comment type="similarity">
    <text evidence="1">Belongs to the copper type II ascorbate-dependent monooxygenase family.</text>
</comment>
<evidence type="ECO:0000256" key="4">
    <source>
        <dbReference type="SAM" id="Phobius"/>
    </source>
</evidence>
<dbReference type="SUPFAM" id="SSF49742">
    <property type="entry name" value="PHM/PNGase F"/>
    <property type="match status" value="2"/>
</dbReference>
<keyword evidence="3" id="KW-0325">Glycoprotein</keyword>
<evidence type="ECO:0000313" key="7">
    <source>
        <dbReference type="EMBL" id="CAL8102618.1"/>
    </source>
</evidence>
<accession>A0ABP1QK95</accession>
<keyword evidence="5" id="KW-0732">Signal</keyword>
<organism evidence="7 8">
    <name type="scientific">Orchesella dallaii</name>
    <dbReference type="NCBI Taxonomy" id="48710"/>
    <lineage>
        <taxon>Eukaryota</taxon>
        <taxon>Metazoa</taxon>
        <taxon>Ecdysozoa</taxon>
        <taxon>Arthropoda</taxon>
        <taxon>Hexapoda</taxon>
        <taxon>Collembola</taxon>
        <taxon>Entomobryomorpha</taxon>
        <taxon>Entomobryoidea</taxon>
        <taxon>Orchesellidae</taxon>
        <taxon>Orchesellinae</taxon>
        <taxon>Orchesella</taxon>
    </lineage>
</organism>
<dbReference type="CDD" id="cd09631">
    <property type="entry name" value="DOMON_DOH"/>
    <property type="match status" value="1"/>
</dbReference>
<dbReference type="InterPro" id="IPR008977">
    <property type="entry name" value="PHM/PNGase_F_dom_sf"/>
</dbReference>
<keyword evidence="4" id="KW-1133">Transmembrane helix</keyword>
<dbReference type="PANTHER" id="PTHR10157">
    <property type="entry name" value="DOPAMINE BETA HYDROXYLASE RELATED"/>
    <property type="match status" value="1"/>
</dbReference>
<keyword evidence="4" id="KW-0472">Membrane</keyword>
<dbReference type="PROSITE" id="PS50836">
    <property type="entry name" value="DOMON"/>
    <property type="match status" value="1"/>
</dbReference>
<evidence type="ECO:0000256" key="2">
    <source>
        <dbReference type="ARBA" id="ARBA00023157"/>
    </source>
</evidence>
<keyword evidence="2" id="KW-1015">Disulfide bond</keyword>
<dbReference type="InterPro" id="IPR024548">
    <property type="entry name" value="Cu2_monoox_C"/>
</dbReference>
<dbReference type="InterPro" id="IPR014784">
    <property type="entry name" value="Cu2_ascorb_mOase-like_C"/>
</dbReference>
<dbReference type="Gene3D" id="2.60.120.230">
    <property type="match status" value="1"/>
</dbReference>